<dbReference type="eggNOG" id="COG0687">
    <property type="taxonomic scope" value="Bacteria"/>
</dbReference>
<dbReference type="PROSITE" id="PS51318">
    <property type="entry name" value="TAT"/>
    <property type="match status" value="1"/>
</dbReference>
<comment type="subcellular location">
    <subcellularLocation>
        <location evidence="1">Periplasm</location>
    </subcellularLocation>
</comment>
<dbReference type="InterPro" id="IPR001188">
    <property type="entry name" value="Sperm_putr-bd"/>
</dbReference>
<keyword evidence="2" id="KW-0813">Transport</keyword>
<dbReference type="Gene3D" id="3.40.190.10">
    <property type="entry name" value="Periplasmic binding protein-like II"/>
    <property type="match status" value="2"/>
</dbReference>
<accession>A0A081CZ17</accession>
<dbReference type="CDD" id="cd13523">
    <property type="entry name" value="PBP2_polyamines"/>
    <property type="match status" value="1"/>
</dbReference>
<dbReference type="PANTHER" id="PTHR30222">
    <property type="entry name" value="SPERMIDINE/PUTRESCINE-BINDING PERIPLASMIC PROTEIN"/>
    <property type="match status" value="1"/>
</dbReference>
<dbReference type="InterPro" id="IPR006059">
    <property type="entry name" value="SBP"/>
</dbReference>
<feature type="chain" id="PRO_5001756272" evidence="5">
    <location>
        <begin position="34"/>
        <end position="366"/>
    </location>
</feature>
<gene>
    <name evidence="6" type="ORF">RRU01S_22_00460</name>
</gene>
<keyword evidence="3 5" id="KW-0732">Signal</keyword>
<sequence length="366" mass="40087">MQKITSTRRSTLKLLAAGAGVLAAPGLIRSAHAQSKVVNITTYDKFVPQSFIDQFQKDTGIEVRVRLTDDQGKQYNLLSAEGATPSTDIVTVTGHRLSQFIKSNLLSPLDTGRLKNWGNLASAYKGAPQLTIDGSVYGLPLLAGFEGLARNTDYTKESDSWGIMFDDEYESLTSYIVSDFLSITMLYQGNDGDYVTYEGKTDVATAATNQARDFLIKNKDKVRKYYDAGSEVQQMFVNEDIYVAQAWSGPTAKLIMDGHPIALSVPKEGTYGFLYSFNVVKNSPNADAAYAFLDAILSSPEIGASMSRQSGFSSAIEGVDKVLNDKERTAMALPQEQVERIKFFSSVNRAMKNEMIDKASAEIKAS</sequence>
<dbReference type="GO" id="GO:0015846">
    <property type="term" value="P:polyamine transport"/>
    <property type="evidence" value="ECO:0007669"/>
    <property type="project" value="InterPro"/>
</dbReference>
<evidence type="ECO:0000313" key="7">
    <source>
        <dbReference type="Proteomes" id="UP000028701"/>
    </source>
</evidence>
<proteinExistence type="predicted"/>
<organism evidence="6 7">
    <name type="scientific">Agrobacterium rubi TR3 = NBRC 13261</name>
    <dbReference type="NCBI Taxonomy" id="1368415"/>
    <lineage>
        <taxon>Bacteria</taxon>
        <taxon>Pseudomonadati</taxon>
        <taxon>Pseudomonadota</taxon>
        <taxon>Alphaproteobacteria</taxon>
        <taxon>Hyphomicrobiales</taxon>
        <taxon>Rhizobiaceae</taxon>
        <taxon>Rhizobium/Agrobacterium group</taxon>
        <taxon>Agrobacterium</taxon>
    </lineage>
</organism>
<evidence type="ECO:0000256" key="1">
    <source>
        <dbReference type="ARBA" id="ARBA00004418"/>
    </source>
</evidence>
<protein>
    <submittedName>
        <fullName evidence="6">Putative spermidine/putrescine ABC transporter substrate-binding protein</fullName>
    </submittedName>
</protein>
<dbReference type="SUPFAM" id="SSF53850">
    <property type="entry name" value="Periplasmic binding protein-like II"/>
    <property type="match status" value="1"/>
</dbReference>
<dbReference type="GO" id="GO:0042597">
    <property type="term" value="C:periplasmic space"/>
    <property type="evidence" value="ECO:0007669"/>
    <property type="project" value="UniProtKB-SubCell"/>
</dbReference>
<dbReference type="PRINTS" id="PR00909">
    <property type="entry name" value="SPERMDNBNDNG"/>
</dbReference>
<evidence type="ECO:0000256" key="2">
    <source>
        <dbReference type="ARBA" id="ARBA00022448"/>
    </source>
</evidence>
<dbReference type="Proteomes" id="UP000028701">
    <property type="component" value="Unassembled WGS sequence"/>
</dbReference>
<dbReference type="Pfam" id="PF13416">
    <property type="entry name" value="SBP_bac_8"/>
    <property type="match status" value="1"/>
</dbReference>
<dbReference type="EMBL" id="BBJU01000022">
    <property type="protein sequence ID" value="GAK71913.1"/>
    <property type="molecule type" value="Genomic_DNA"/>
</dbReference>
<evidence type="ECO:0000256" key="4">
    <source>
        <dbReference type="ARBA" id="ARBA00022764"/>
    </source>
</evidence>
<keyword evidence="4" id="KW-0574">Periplasm</keyword>
<evidence type="ECO:0000313" key="6">
    <source>
        <dbReference type="EMBL" id="GAK71913.1"/>
    </source>
</evidence>
<feature type="signal peptide" evidence="5">
    <location>
        <begin position="1"/>
        <end position="33"/>
    </location>
</feature>
<evidence type="ECO:0000256" key="3">
    <source>
        <dbReference type="ARBA" id="ARBA00022729"/>
    </source>
</evidence>
<comment type="caution">
    <text evidence="6">The sequence shown here is derived from an EMBL/GenBank/DDBJ whole genome shotgun (WGS) entry which is preliminary data.</text>
</comment>
<dbReference type="AlphaFoldDB" id="A0A081CZ17"/>
<dbReference type="OrthoDB" id="6776301at2"/>
<dbReference type="GO" id="GO:0019808">
    <property type="term" value="F:polyamine binding"/>
    <property type="evidence" value="ECO:0007669"/>
    <property type="project" value="InterPro"/>
</dbReference>
<dbReference type="InterPro" id="IPR006311">
    <property type="entry name" value="TAT_signal"/>
</dbReference>
<dbReference type="PANTHER" id="PTHR30222:SF17">
    <property type="entry name" value="SPERMIDINE_PUTRESCINE-BINDING PERIPLASMIC PROTEIN"/>
    <property type="match status" value="1"/>
</dbReference>
<dbReference type="RefSeq" id="WP_045231452.1">
    <property type="nucleotide sequence ID" value="NZ_BBJU01000022.1"/>
</dbReference>
<name>A0A081CZ17_9HYPH</name>
<reference evidence="6 7" key="1">
    <citation type="submission" date="2014-08" db="EMBL/GenBank/DDBJ databases">
        <title>Whole genome shotgun sequence of Rhizobium rubi NBRC 13261.</title>
        <authorList>
            <person name="Katano-Makiyama Y."/>
            <person name="Hosoyama A."/>
            <person name="Hashimoto M."/>
            <person name="Hosoyama Y."/>
            <person name="Noguchi M."/>
            <person name="Tsuchikane K."/>
            <person name="Uohara A."/>
            <person name="Ohji S."/>
            <person name="Ichikawa N."/>
            <person name="Kimura A."/>
            <person name="Yamazoe A."/>
            <person name="Fujita N."/>
        </authorList>
    </citation>
    <scope>NUCLEOTIDE SEQUENCE [LARGE SCALE GENOMIC DNA]</scope>
    <source>
        <strain evidence="6 7">NBRC 13261</strain>
    </source>
</reference>
<evidence type="ECO:0000256" key="5">
    <source>
        <dbReference type="SAM" id="SignalP"/>
    </source>
</evidence>